<dbReference type="RefSeq" id="WP_121483031.1">
    <property type="nucleotide sequence ID" value="NZ_CP032707.1"/>
</dbReference>
<name>A0A494RHA1_9CAUL</name>
<evidence type="ECO:0000256" key="1">
    <source>
        <dbReference type="SAM" id="Phobius"/>
    </source>
</evidence>
<keyword evidence="1" id="KW-1133">Transmembrane helix</keyword>
<dbReference type="AlphaFoldDB" id="A0A494RHA1"/>
<dbReference type="OrthoDB" id="7502743at2"/>
<gene>
    <name evidence="2" type="ORF">D8I30_12485</name>
</gene>
<dbReference type="Proteomes" id="UP000276984">
    <property type="component" value="Chromosome"/>
</dbReference>
<feature type="transmembrane region" description="Helical" evidence="1">
    <location>
        <begin position="94"/>
        <end position="115"/>
    </location>
</feature>
<sequence>MTYDDEILMRRIDGELPPEEGERIDAAARADPELAARLAAMRGLRTAARAAFPVEGDPRDQALARLIGAAEPARSSPLDGVRRALADAFAPRRAALWGGLATAAFVGGLLLAPLLSGEGEEMRIQSGGVLADAGLVRVLDSRLAADGADAQGRAIGLTFRDGEGRWCRTFRAGEVGLAGLACRQDDSWTMQALAPMTPATGEVRTAGAETPEVILAAIDATLAGETVDGAAEARARDAGWR</sequence>
<evidence type="ECO:0000313" key="2">
    <source>
        <dbReference type="EMBL" id="AYG95897.1"/>
    </source>
</evidence>
<keyword evidence="1" id="KW-0472">Membrane</keyword>
<protein>
    <recommendedName>
        <fullName evidence="4">Anti-sigma factor</fullName>
    </recommendedName>
</protein>
<keyword evidence="1" id="KW-0812">Transmembrane</keyword>
<dbReference type="EMBL" id="CP032707">
    <property type="protein sequence ID" value="AYG95897.1"/>
    <property type="molecule type" value="Genomic_DNA"/>
</dbReference>
<reference evidence="2 3" key="1">
    <citation type="submission" date="2018-10" db="EMBL/GenBank/DDBJ databases">
        <title>Complete genome sequence of Brevundimonas naejangsanensis BRV3.</title>
        <authorList>
            <person name="Berrios L."/>
            <person name="Ely B."/>
        </authorList>
    </citation>
    <scope>NUCLEOTIDE SEQUENCE [LARGE SCALE GENOMIC DNA]</scope>
    <source>
        <strain evidence="2 3">BRV3</strain>
    </source>
</reference>
<organism evidence="2 3">
    <name type="scientific">Brevundimonas naejangsanensis</name>
    <dbReference type="NCBI Taxonomy" id="588932"/>
    <lineage>
        <taxon>Bacteria</taxon>
        <taxon>Pseudomonadati</taxon>
        <taxon>Pseudomonadota</taxon>
        <taxon>Alphaproteobacteria</taxon>
        <taxon>Caulobacterales</taxon>
        <taxon>Caulobacteraceae</taxon>
        <taxon>Brevundimonas</taxon>
    </lineage>
</organism>
<evidence type="ECO:0000313" key="3">
    <source>
        <dbReference type="Proteomes" id="UP000276984"/>
    </source>
</evidence>
<accession>A0A494RHA1</accession>
<proteinExistence type="predicted"/>
<evidence type="ECO:0008006" key="4">
    <source>
        <dbReference type="Google" id="ProtNLM"/>
    </source>
</evidence>
<keyword evidence="3" id="KW-1185">Reference proteome</keyword>